<evidence type="ECO:0000313" key="1">
    <source>
        <dbReference type="EMBL" id="KND98888.1"/>
    </source>
</evidence>
<name>A0A0L0NY15_CANAR</name>
<evidence type="ECO:0000313" key="2">
    <source>
        <dbReference type="Proteomes" id="UP000037122"/>
    </source>
</evidence>
<reference evidence="2" key="1">
    <citation type="journal article" date="2015" name="BMC Genomics">
        <title>Draft genome of a commonly misdiagnosed multidrug resistant pathogen Candida auris.</title>
        <authorList>
            <person name="Chatterjee S."/>
            <person name="Alampalli S.V."/>
            <person name="Nageshan R.K."/>
            <person name="Chettiar S.T."/>
            <person name="Joshi S."/>
            <person name="Tatu U.S."/>
        </authorList>
    </citation>
    <scope>NUCLEOTIDE SEQUENCE [LARGE SCALE GENOMIC DNA]</scope>
    <source>
        <strain evidence="2">6684</strain>
    </source>
</reference>
<comment type="caution">
    <text evidence="1">The sequence shown here is derived from an EMBL/GenBank/DDBJ whole genome shotgun (WGS) entry which is preliminary data.</text>
</comment>
<dbReference type="Proteomes" id="UP000037122">
    <property type="component" value="Unassembled WGS sequence"/>
</dbReference>
<sequence length="37" mass="4367">MVAEEGNDQLIERDFTGLLKKRFFQRAAISFQERQPP</sequence>
<dbReference type="EMBL" id="LGST01000029">
    <property type="protein sequence ID" value="KND98888.1"/>
    <property type="molecule type" value="Genomic_DNA"/>
</dbReference>
<organism evidence="1 2">
    <name type="scientific">Candidozyma auris</name>
    <name type="common">Yeast</name>
    <name type="synonym">Candida auris</name>
    <dbReference type="NCBI Taxonomy" id="498019"/>
    <lineage>
        <taxon>Eukaryota</taxon>
        <taxon>Fungi</taxon>
        <taxon>Dikarya</taxon>
        <taxon>Ascomycota</taxon>
        <taxon>Saccharomycotina</taxon>
        <taxon>Pichiomycetes</taxon>
        <taxon>Metschnikowiaceae</taxon>
        <taxon>Candidozyma</taxon>
    </lineage>
</organism>
<proteinExistence type="predicted"/>
<dbReference type="AlphaFoldDB" id="A0A0L0NY15"/>
<gene>
    <name evidence="1" type="ORF">QG37_04232</name>
</gene>
<dbReference type="VEuPathDB" id="FungiDB:QG37_04232"/>
<accession>A0A0L0NY15</accession>
<protein>
    <submittedName>
        <fullName evidence="1">Uncharacterized protein</fullName>
    </submittedName>
</protein>